<feature type="chain" id="PRO_5044853017" evidence="2">
    <location>
        <begin position="21"/>
        <end position="504"/>
    </location>
</feature>
<name>A0ABD6EGU5_9BILA</name>
<gene>
    <name evidence="3" type="ORF">AB6A40_002611</name>
</gene>
<evidence type="ECO:0000313" key="3">
    <source>
        <dbReference type="EMBL" id="MFH4975902.1"/>
    </source>
</evidence>
<dbReference type="EMBL" id="JBGFUD010001189">
    <property type="protein sequence ID" value="MFH4975902.1"/>
    <property type="molecule type" value="Genomic_DNA"/>
</dbReference>
<evidence type="ECO:0000256" key="1">
    <source>
        <dbReference type="SAM" id="MobiDB-lite"/>
    </source>
</evidence>
<feature type="compositionally biased region" description="Basic and acidic residues" evidence="1">
    <location>
        <begin position="463"/>
        <end position="472"/>
    </location>
</feature>
<feature type="region of interest" description="Disordered" evidence="1">
    <location>
        <begin position="153"/>
        <end position="191"/>
    </location>
</feature>
<evidence type="ECO:0000313" key="4">
    <source>
        <dbReference type="Proteomes" id="UP001608902"/>
    </source>
</evidence>
<feature type="region of interest" description="Disordered" evidence="1">
    <location>
        <begin position="449"/>
        <end position="491"/>
    </location>
</feature>
<keyword evidence="4" id="KW-1185">Reference proteome</keyword>
<accession>A0ABD6EGU5</accession>
<feature type="compositionally biased region" description="Basic and acidic residues" evidence="1">
    <location>
        <begin position="166"/>
        <end position="183"/>
    </location>
</feature>
<protein>
    <submittedName>
        <fullName evidence="3">Uncharacterized protein</fullName>
    </submittedName>
</protein>
<proteinExistence type="predicted"/>
<feature type="signal peptide" evidence="2">
    <location>
        <begin position="1"/>
        <end position="20"/>
    </location>
</feature>
<dbReference type="AlphaFoldDB" id="A0ABD6EGU5"/>
<organism evidence="3 4">
    <name type="scientific">Gnathostoma spinigerum</name>
    <dbReference type="NCBI Taxonomy" id="75299"/>
    <lineage>
        <taxon>Eukaryota</taxon>
        <taxon>Metazoa</taxon>
        <taxon>Ecdysozoa</taxon>
        <taxon>Nematoda</taxon>
        <taxon>Chromadorea</taxon>
        <taxon>Rhabditida</taxon>
        <taxon>Spirurina</taxon>
        <taxon>Gnathostomatomorpha</taxon>
        <taxon>Gnathostomatoidea</taxon>
        <taxon>Gnathostomatidae</taxon>
        <taxon>Gnathostoma</taxon>
    </lineage>
</organism>
<evidence type="ECO:0000256" key="2">
    <source>
        <dbReference type="SAM" id="SignalP"/>
    </source>
</evidence>
<dbReference type="Proteomes" id="UP001608902">
    <property type="component" value="Unassembled WGS sequence"/>
</dbReference>
<keyword evidence="2" id="KW-0732">Signal</keyword>
<sequence>MQVTVTFAVILFGVVFLVTSEKNGRFPPFPYSQSNQRYRIEERSNLVSETESNDESDILDVISAPQSMTVSDVEHTPTSTLQTNRRYVVPVSQRFADVKKNKMTQEVSKSCELTGRKDCGEIASEIDLKESSSRLRRGIKNAEEVVKHVEKSEHLDVTTESSDAVVTDKVKEDNVTEDKEQLHSEATTLGSVTSQENITAVVHSNLSISNNNNSSEELSDDSADLIGGITDLNVTSVDSQNHENKREAKGSGLLDDSRHLSIVSSNSTSVSNVTVDDIDDLVGALLATSASNNVSTNNSTNLHSKIENPTSKGKKRELTKDSIESIVNDVIEDIKVTNFTDLENITVTVVNISDSEENETLLTDVANDTLINQTENDTDDDDEDAVIIAKIDSSVEQLRNTTIHNDTHILSLNKSSSDTSREDGFSANDKLTSTLLSRGENVASVVNASANASSPVVETTSQHVEEAPTTEKPDDEQRDQTVSSTNISQHSKVLLDLRNISKSE</sequence>
<feature type="region of interest" description="Disordered" evidence="1">
    <location>
        <begin position="296"/>
        <end position="317"/>
    </location>
</feature>
<feature type="compositionally biased region" description="Polar residues" evidence="1">
    <location>
        <begin position="480"/>
        <end position="491"/>
    </location>
</feature>
<reference evidence="3 4" key="1">
    <citation type="submission" date="2024-08" db="EMBL/GenBank/DDBJ databases">
        <title>Gnathostoma spinigerum genome.</title>
        <authorList>
            <person name="Gonzalez-Bertolin B."/>
            <person name="Monzon S."/>
            <person name="Zaballos A."/>
            <person name="Jimenez P."/>
            <person name="Dekumyoy P."/>
            <person name="Varona S."/>
            <person name="Cuesta I."/>
            <person name="Sumanam S."/>
            <person name="Adisakwattana P."/>
            <person name="Gasser R.B."/>
            <person name="Hernandez-Gonzalez A."/>
            <person name="Young N.D."/>
            <person name="Perteguer M.J."/>
        </authorList>
    </citation>
    <scope>NUCLEOTIDE SEQUENCE [LARGE SCALE GENOMIC DNA]</scope>
    <source>
        <strain evidence="3">AL3</strain>
        <tissue evidence="3">Liver</tissue>
    </source>
</reference>
<comment type="caution">
    <text evidence="3">The sequence shown here is derived from an EMBL/GenBank/DDBJ whole genome shotgun (WGS) entry which is preliminary data.</text>
</comment>